<sequence>MAQTDTSIENISSMAEAMSLADRKNSATASERMFGDKLENQADISLTEAEPSMEDELEEPSIEDEPEEPSMEDELEEPSMEDELEEPSMQNELGEHSMEDELDGESGREKLLTQAHPETKSELKIEAESLEEDELMSEAGPEAPLTCEDLPRAAHSDLVAHPESTTPSLLTEAMLSPEGEPSTQKTKPITSAQPLTDQEESLSEVEPSTQVKINTAQPAIQVEISSGVEPSAQAYSPAQTLLSAEESLESKSSTQTEPVITTQPPTEIELFSEADLLVEPEVSIEDQLLIETEPLYEIQALDELESPVDDSGTTPVNPPLMGQGLTEDQQPFADFKSTAIDTFVTKSHHASVEDQSQTSHNSQLTSKKPPSKNSIRHTTNSSKPAKIDSNGQPSKARSSTLSSSNIPLPRSNPLSIRSNLPQASSSSKRMPSLPKIPGSIHQTKTLTASKSSLAKSLSSVSSSTSTALVSDKATKSSRTIPGAPFKSIQPSTTTKAPHSSTLTPQKSIQRLRATPSKSSLITPSKPTPSTTPSKPRSVKSSTPLSLSRASSSLKKSQSTPNGETATGINLDILNGSSVESSPKTSAKSSQAFREMLAKAKRSRPKPPTAPNSPDPDSVPGLPSVADQTEALDPWGFEPIERTVEKAQKTGKLNASSRMLSKLPAEIYAKLLSHTSIFHPSNRPASTPNQKQPENVDLKFSFDDQEKCTSGVAWYETVDLIHLNMSLNELTELDEEFGGFEALTNCDLHCNQLTGLPYTFGLLTNLTLLDLSSNQLSQFPIPILSLINLIELNLSKNQLTRLWPLDWKPTLKKQLATAVKPTPNRDEFLGGDQSFNSTDKSFNSVDQPSTITDSSFAREEFNDQFPSSPTKSYLLPKDGGSNERTDRQPFPNLRKLKLSGNKFTTSSLFGRDSVQLPMNILELDLSKNPLGDCIEVSSNLRNLQKLIKLNLCGCGLSDNIFWFDLEGDYDQLETEENALFEHLAELDLSHNAIDSLEPLESFFDRHCSQHPRLAYEGLPRELVKVVIHHGQGGRDVKVMIGNNFLREEARRRRKVKMMDAQSSQKPAESSDTVPSTVEEIKQPSTKDNVLKSSPEAIKEERATGPPLTSKVIITPPNPTQILLLKHHNQTTSTLNLNSLHLAELPEDPEDYNGSALKIEVEHVNVSGNQLSRFPSGIMNRFSTTLTVLNLSRNRLLNSSSDTFDTHVRSMMGIKLPELVELNLASNFLSRSPQLIIKLIIEGFEAFKLKTLDLSLNQFESLDGLYELLKLHRIPDHRSDDTTKRQFRLEKLLLDGNRISQIDDLVRISTEIMDSITNNSSEKVPAGMSADHVRDIVQYNFLEEIGLSDNSIGQINRCWGTITRISLLGQFSGHFQRTYPSIALPLGQNSTMADLSGSQPMKSLTQSTGKNSRTTGSIPPPIQQTQSHHPRYSSSRASISHLATNQPPQSYQPINPRTSFSIDPTFPSNFTPDRLHFHNLANGVVKSRQGSVLSRGSLLKTDYFASGRAQSLTHHLQGAPNFRSASYNIFGTAQPTLAGIKTVLAFLKSHPAGKRNSVWFCTREEPVIYMSARPFVLRDSVKPTQSVTSSENADNIEAIELRLKLDIIKESQKYGGLVLVHDETVEGDILPTWITADDVKTTREMWEGVKSEGYHIEYYRIPIANDQAPEDSYLDRYVAILRTIPTSTNLIFNCGMGLVRTTFAMAAAIIMRRRQVIKEGGDDLFGLESAQSPVATNADNSMSSRHEDDNFSPGFKAIKALAILGEQQLRTKSLLRLMQLLQRSLPTASQHSVMELLTTHPNLLENLRKGISGEFDIVLSLVSILDRGNVEKDLVDMVVDHCDDVVNLRDEILEDRIKFAITATTDQSSVAHDETSGNHHLRKALSGLERYFFLIAFAGYCNEPPMSFVDTFSPWLKTRSEILNMILRLRRTSRQYIFAPLHDLTSLSKSHVGTLATTAAMKLNFNDLERAGGEVVGTEWAHHVVDTRRGITLRAGLILKSDQWPTQFHQDDRVIPGALNFRKVPDVALFGLSQPTQEGIERVIEDVRKKFKNAQRLTWINLREEPLIYINGVPYVLRLEAVGLRNLKSYALAELRNFEGRILLHTETDDGSVIGVWETATESSVKTLRELMDEKSKSLEDVCKLDFRRQPITAEKAPDFEDIKDLIGIVSDAEPDAPFIVNCQLGRGRSTLTMVCIQLIQQWLAHGGGKFAFAEVNNRKPSRWSYQTINNLIRVMRNGRGIKTAVDAAIEKCSAVYDLIESIEVCRLDAERCGDNSAAKEKKTKKGLSNLRRYAFLLIFACYLNETKADTWRELQNNKSFEAFWQQHQVFKTLLDELNGAEIQALTPLELGTFATHGGDWTEEEQTVVARRSGIILSAQTILKSDFFVGLQKMTLPMRVEGLPNIRQVPISLKGQPTSGDQSIFGSGMPTVDGLRRGLEKMGAMKRMVYWTSMREEPVLYVQGRPHVLRLFDQPLENVVTTGVAAAAVEGMEDALKNDVLNEIIDRGGRILLHDEVEENGKFIVTAVWETVDQRQIMTPREVFNLMKDEGFLVDYARLPVTDEQAPIPGVFSRLEQRVTSALQSIPEQELAAHLVFNCQMGRGRTTTGMVAAMLVANSIKMNKSAKPERKGSISSVASVDLSTPAPGSPTSPTLSVGGDTWDVPEVNPYLEGEYKIILSLISVLPYGRLAKKLTDRAIDAMDSVQNLRKAVYDFKLRAEAAEPGSEKQRKIITAATNYLYRYGSLIAFSNWLLERQLEASTGVDTTPTKNHANLTHPHSSRERMKTFPEWLNDHREVLHILQKRSLE</sequence>
<dbReference type="InterPro" id="IPR001611">
    <property type="entry name" value="Leu-rich_rpt"/>
</dbReference>
<feature type="region of interest" description="Disordered" evidence="3">
    <location>
        <begin position="2762"/>
        <end position="2781"/>
    </location>
</feature>
<dbReference type="SMART" id="SM00369">
    <property type="entry name" value="LRR_TYP"/>
    <property type="match status" value="8"/>
</dbReference>
<feature type="compositionally biased region" description="Polar residues" evidence="3">
    <location>
        <begin position="488"/>
        <end position="508"/>
    </location>
</feature>
<feature type="compositionally biased region" description="Low complexity" evidence="3">
    <location>
        <begin position="241"/>
        <end position="253"/>
    </location>
</feature>
<feature type="region of interest" description="Disordered" evidence="3">
    <location>
        <begin position="457"/>
        <end position="625"/>
    </location>
</feature>
<feature type="compositionally biased region" description="Polar residues" evidence="3">
    <location>
        <begin position="574"/>
        <end position="591"/>
    </location>
</feature>
<feature type="compositionally biased region" description="Polar residues" evidence="3">
    <location>
        <begin position="2762"/>
        <end position="2776"/>
    </location>
</feature>
<feature type="compositionally biased region" description="Polar residues" evidence="3">
    <location>
        <begin position="2631"/>
        <end position="2640"/>
    </location>
</feature>
<dbReference type="InterPro" id="IPR003591">
    <property type="entry name" value="Leu-rich_rpt_typical-subtyp"/>
</dbReference>
<dbReference type="CDD" id="cd14496">
    <property type="entry name" value="PTP_paladin"/>
    <property type="match status" value="1"/>
</dbReference>
<evidence type="ECO:0000256" key="2">
    <source>
        <dbReference type="ARBA" id="ARBA00022737"/>
    </source>
</evidence>
<feature type="region of interest" description="Disordered" evidence="3">
    <location>
        <begin position="18"/>
        <end position="122"/>
    </location>
</feature>
<feature type="compositionally biased region" description="Polar residues" evidence="3">
    <location>
        <begin position="1081"/>
        <end position="1090"/>
    </location>
</feature>
<dbReference type="Gene3D" id="3.90.190.10">
    <property type="entry name" value="Protein tyrosine phosphatase superfamily"/>
    <property type="match status" value="3"/>
</dbReference>
<feature type="region of interest" description="Disordered" evidence="3">
    <location>
        <begin position="346"/>
        <end position="441"/>
    </location>
</feature>
<feature type="compositionally biased region" description="Polar residues" evidence="3">
    <location>
        <begin position="254"/>
        <end position="264"/>
    </location>
</feature>
<protein>
    <recommendedName>
        <fullName evidence="6">Adenylate cyclase</fullName>
    </recommendedName>
</protein>
<feature type="region of interest" description="Disordered" evidence="3">
    <location>
        <begin position="2624"/>
        <end position="2655"/>
    </location>
</feature>
<feature type="compositionally biased region" description="Low complexity" evidence="3">
    <location>
        <begin position="514"/>
        <end position="558"/>
    </location>
</feature>
<feature type="region of interest" description="Disordered" evidence="3">
    <location>
        <begin position="1050"/>
        <end position="1092"/>
    </location>
</feature>
<dbReference type="FunFam" id="3.90.190.10:FF:000117">
    <property type="entry name" value="Unplaced genomic scaffold supercont1.162, whole genome shotgun sequence"/>
    <property type="match status" value="1"/>
</dbReference>
<feature type="compositionally biased region" description="Polar residues" evidence="3">
    <location>
        <begin position="1059"/>
        <end position="1074"/>
    </location>
</feature>
<dbReference type="Pfam" id="PF14566">
    <property type="entry name" value="PTPlike_phytase"/>
    <property type="match status" value="3"/>
</dbReference>
<dbReference type="InterPro" id="IPR029021">
    <property type="entry name" value="Prot-tyrosine_phosphatase-like"/>
</dbReference>
<feature type="region of interest" description="Disordered" evidence="3">
    <location>
        <begin position="300"/>
        <end position="334"/>
    </location>
</feature>
<keyword evidence="2" id="KW-0677">Repeat</keyword>
<dbReference type="SMART" id="SM01301">
    <property type="entry name" value="PTPlike_phytase"/>
    <property type="match status" value="3"/>
</dbReference>
<dbReference type="OrthoDB" id="66369at2759"/>
<evidence type="ECO:0000313" key="4">
    <source>
        <dbReference type="EMBL" id="KAA1106549.1"/>
    </source>
</evidence>
<dbReference type="FunFam" id="3.90.190.10:FF:000126">
    <property type="entry name" value="Metal ion binding/oxidoreductase"/>
    <property type="match status" value="1"/>
</dbReference>
<dbReference type="EMBL" id="VSWC01000040">
    <property type="protein sequence ID" value="KAA1106549.1"/>
    <property type="molecule type" value="Genomic_DNA"/>
</dbReference>
<dbReference type="Proteomes" id="UP000324748">
    <property type="component" value="Unassembled WGS sequence"/>
</dbReference>
<evidence type="ECO:0008006" key="6">
    <source>
        <dbReference type="Google" id="ProtNLM"/>
    </source>
</evidence>
<feature type="compositionally biased region" description="Low complexity" evidence="3">
    <location>
        <begin position="457"/>
        <end position="470"/>
    </location>
</feature>
<dbReference type="SUPFAM" id="SSF52799">
    <property type="entry name" value="(Phosphotyrosine protein) phosphatases II"/>
    <property type="match status" value="3"/>
</dbReference>
<dbReference type="FunFam" id="3.90.190.10:FF:000127">
    <property type="entry name" value="Chromosome 21, whole genome shotgun sequence"/>
    <property type="match status" value="1"/>
</dbReference>
<feature type="compositionally biased region" description="Polar residues" evidence="3">
    <location>
        <begin position="181"/>
        <end position="196"/>
    </location>
</feature>
<evidence type="ECO:0000313" key="5">
    <source>
        <dbReference type="Proteomes" id="UP000324748"/>
    </source>
</evidence>
<accession>A0A5B0Q0I5</accession>
<evidence type="ECO:0000256" key="3">
    <source>
        <dbReference type="SAM" id="MobiDB-lite"/>
    </source>
</evidence>
<feature type="region of interest" description="Disordered" evidence="3">
    <location>
        <begin position="230"/>
        <end position="264"/>
    </location>
</feature>
<dbReference type="InterPro" id="IPR050561">
    <property type="entry name" value="PTP"/>
</dbReference>
<feature type="compositionally biased region" description="Low complexity" evidence="3">
    <location>
        <begin position="2641"/>
        <end position="2654"/>
    </location>
</feature>
<keyword evidence="1" id="KW-0433">Leucine-rich repeat</keyword>
<dbReference type="PANTHER" id="PTHR23339">
    <property type="entry name" value="TYROSINE SPECIFIC PROTEIN PHOSPHATASE AND DUAL SPECIFICITY PROTEIN PHOSPHATASE"/>
    <property type="match status" value="1"/>
</dbReference>
<comment type="caution">
    <text evidence="4">The sequence shown here is derived from an EMBL/GenBank/DDBJ whole genome shotgun (WGS) entry which is preliminary data.</text>
</comment>
<keyword evidence="5" id="KW-1185">Reference proteome</keyword>
<feature type="region of interest" description="Disordered" evidence="3">
    <location>
        <begin position="821"/>
        <end position="849"/>
    </location>
</feature>
<gene>
    <name evidence="4" type="ORF">PGT21_036071</name>
</gene>
<feature type="region of interest" description="Disordered" evidence="3">
    <location>
        <begin position="861"/>
        <end position="888"/>
    </location>
</feature>
<dbReference type="InterPro" id="IPR032675">
    <property type="entry name" value="LRR_dom_sf"/>
</dbReference>
<feature type="compositionally biased region" description="Acidic residues" evidence="3">
    <location>
        <begin position="51"/>
        <end position="86"/>
    </location>
</feature>
<dbReference type="SUPFAM" id="SSF52058">
    <property type="entry name" value="L domain-like"/>
    <property type="match status" value="2"/>
</dbReference>
<organism evidence="4 5">
    <name type="scientific">Puccinia graminis f. sp. tritici</name>
    <dbReference type="NCBI Taxonomy" id="56615"/>
    <lineage>
        <taxon>Eukaryota</taxon>
        <taxon>Fungi</taxon>
        <taxon>Dikarya</taxon>
        <taxon>Basidiomycota</taxon>
        <taxon>Pucciniomycotina</taxon>
        <taxon>Pucciniomycetes</taxon>
        <taxon>Pucciniales</taxon>
        <taxon>Pucciniaceae</taxon>
        <taxon>Puccinia</taxon>
    </lineage>
</organism>
<name>A0A5B0Q0I5_PUCGR</name>
<dbReference type="PROSITE" id="PS51450">
    <property type="entry name" value="LRR"/>
    <property type="match status" value="5"/>
</dbReference>
<proteinExistence type="predicted"/>
<feature type="compositionally biased region" description="Polar residues" evidence="3">
    <location>
        <begin position="832"/>
        <end position="849"/>
    </location>
</feature>
<dbReference type="Gene3D" id="3.80.10.10">
    <property type="entry name" value="Ribonuclease Inhibitor"/>
    <property type="match status" value="3"/>
</dbReference>
<feature type="compositionally biased region" description="Basic and acidic residues" evidence="3">
    <location>
        <begin position="93"/>
        <end position="122"/>
    </location>
</feature>
<feature type="region of interest" description="Disordered" evidence="3">
    <location>
        <begin position="1391"/>
        <end position="1436"/>
    </location>
</feature>
<feature type="region of interest" description="Disordered" evidence="3">
    <location>
        <begin position="152"/>
        <end position="214"/>
    </location>
</feature>
<reference evidence="4 5" key="1">
    <citation type="submission" date="2019-05" db="EMBL/GenBank/DDBJ databases">
        <title>Emergence of the Ug99 lineage of the wheat stem rust pathogen through somatic hybridization.</title>
        <authorList>
            <person name="Li F."/>
            <person name="Upadhyaya N.M."/>
            <person name="Sperschneider J."/>
            <person name="Matny O."/>
            <person name="Nguyen-Phuc H."/>
            <person name="Mago R."/>
            <person name="Raley C."/>
            <person name="Miller M.E."/>
            <person name="Silverstein K.A.T."/>
            <person name="Henningsen E."/>
            <person name="Hirsch C.D."/>
            <person name="Visser B."/>
            <person name="Pretorius Z.A."/>
            <person name="Steffenson B.J."/>
            <person name="Schwessinger B."/>
            <person name="Dodds P.N."/>
            <person name="Figueroa M."/>
        </authorList>
    </citation>
    <scope>NUCLEOTIDE SEQUENCE [LARGE SCALE GENOMIC DNA]</scope>
    <source>
        <strain evidence="4">21-0</strain>
    </source>
</reference>
<evidence type="ECO:0000256" key="1">
    <source>
        <dbReference type="ARBA" id="ARBA00022614"/>
    </source>
</evidence>
<feature type="compositionally biased region" description="Polar residues" evidence="3">
    <location>
        <begin position="353"/>
        <end position="429"/>
    </location>
</feature>